<dbReference type="InterPro" id="IPR004101">
    <property type="entry name" value="Mur_ligase_C"/>
</dbReference>
<dbReference type="InterPro" id="IPR000713">
    <property type="entry name" value="Mur_ligase_N"/>
</dbReference>
<evidence type="ECO:0000256" key="9">
    <source>
        <dbReference type="ARBA" id="ARBA00023316"/>
    </source>
</evidence>
<dbReference type="Gene3D" id="3.90.190.20">
    <property type="entry name" value="Mur ligase, C-terminal domain"/>
    <property type="match status" value="1"/>
</dbReference>
<dbReference type="InterPro" id="IPR051046">
    <property type="entry name" value="MurCDEF_CellWall_CoF430Synth"/>
</dbReference>
<dbReference type="STRING" id="45065.Lgee_0873"/>
<keyword evidence="5 10" id="KW-0067">ATP-binding</keyword>
<dbReference type="PANTHER" id="PTHR43024">
    <property type="entry name" value="UDP-N-ACETYLMURAMOYL-TRIPEPTIDE--D-ALANYL-D-ALANINE LIGASE"/>
    <property type="match status" value="1"/>
</dbReference>
<dbReference type="EMBL" id="LNYC01000031">
    <property type="protein sequence ID" value="KTD00968.1"/>
    <property type="molecule type" value="Genomic_DNA"/>
</dbReference>
<evidence type="ECO:0000259" key="12">
    <source>
        <dbReference type="Pfam" id="PF01225"/>
    </source>
</evidence>
<organism evidence="15 16">
    <name type="scientific">Legionella geestiana</name>
    <dbReference type="NCBI Taxonomy" id="45065"/>
    <lineage>
        <taxon>Bacteria</taxon>
        <taxon>Pseudomonadati</taxon>
        <taxon>Pseudomonadota</taxon>
        <taxon>Gammaproteobacteria</taxon>
        <taxon>Legionellales</taxon>
        <taxon>Legionellaceae</taxon>
        <taxon>Legionella</taxon>
    </lineage>
</organism>
<keyword evidence="3 10" id="KW-0132">Cell division</keyword>
<keyword evidence="7 10" id="KW-0573">Peptidoglycan synthesis</keyword>
<evidence type="ECO:0000256" key="6">
    <source>
        <dbReference type="ARBA" id="ARBA00022960"/>
    </source>
</evidence>
<dbReference type="GO" id="GO:0047480">
    <property type="term" value="F:UDP-N-acetylmuramoyl-tripeptide-D-alanyl-D-alanine ligase activity"/>
    <property type="evidence" value="ECO:0007669"/>
    <property type="project" value="UniProtKB-UniRule"/>
</dbReference>
<comment type="caution">
    <text evidence="15">The sequence shown here is derived from an EMBL/GenBank/DDBJ whole genome shotgun (WGS) entry which is preliminary data.</text>
</comment>
<dbReference type="SUPFAM" id="SSF53244">
    <property type="entry name" value="MurD-like peptide ligases, peptide-binding domain"/>
    <property type="match status" value="1"/>
</dbReference>
<accession>A0A0W0TZ67</accession>
<dbReference type="HAMAP" id="MF_02019">
    <property type="entry name" value="MurF"/>
    <property type="match status" value="1"/>
</dbReference>
<comment type="catalytic activity">
    <reaction evidence="10 11">
        <text>D-alanyl-D-alanine + UDP-N-acetyl-alpha-D-muramoyl-L-alanyl-gamma-D-glutamyl-meso-2,6-diaminopimelate + ATP = UDP-N-acetyl-alpha-D-muramoyl-L-alanyl-gamma-D-glutamyl-meso-2,6-diaminopimeloyl-D-alanyl-D-alanine + ADP + phosphate + H(+)</text>
        <dbReference type="Rhea" id="RHEA:28374"/>
        <dbReference type="ChEBI" id="CHEBI:15378"/>
        <dbReference type="ChEBI" id="CHEBI:30616"/>
        <dbReference type="ChEBI" id="CHEBI:43474"/>
        <dbReference type="ChEBI" id="CHEBI:57822"/>
        <dbReference type="ChEBI" id="CHEBI:61386"/>
        <dbReference type="ChEBI" id="CHEBI:83905"/>
        <dbReference type="ChEBI" id="CHEBI:456216"/>
        <dbReference type="EC" id="6.3.2.10"/>
    </reaction>
</comment>
<keyword evidence="6 10" id="KW-0133">Cell shape</keyword>
<dbReference type="Pfam" id="PF01225">
    <property type="entry name" value="Mur_ligase"/>
    <property type="match status" value="1"/>
</dbReference>
<dbReference type="InterPro" id="IPR036565">
    <property type="entry name" value="Mur-like_cat_sf"/>
</dbReference>
<dbReference type="RefSeq" id="WP_028386074.1">
    <property type="nucleotide sequence ID" value="NZ_CAAAHN010000008.1"/>
</dbReference>
<name>A0A0W0TZ67_9GAMM</name>
<sequence>MNLAFVAAVLGGTCSRDSRLSGGVSTDSRTLEPDSLFVALRGERYDGHQYIADAIARGAAAIVCERAPENVSVPVFVVPDAEKALAELARAHRETVDCKVIAVTGSNGKTTVKEMIAGILPEPSMATRGNLNNHLGVPLSVLKLTPEHRYAVFELGANHPGEIAFTAHIVRPQVSLINSIAPAHIEGFGSIEGVANAKGEIYAALPSEGAAVVNDDDAFAHHWDAMLGARRVWRFSAAHKADVYAENIHFDANGCAAFTLVSGTEALPVTLQVPGAHSVRNALAAATCCLAADIGLQAIVSGLSRFQGVSGRLATFGGKGQSTIIDDTYNANLSSVLAAIDVLAARAGQRILVLGDMGELGAWAQSHHEQAGEAARSRGIDRLMTCGEFSAFAARAFGTGGAHFTSQSSLVEALLPCLDAQTTVLVKGSRAAGMEKIVRELMG</sequence>
<dbReference type="GO" id="GO:0005524">
    <property type="term" value="F:ATP binding"/>
    <property type="evidence" value="ECO:0007669"/>
    <property type="project" value="UniProtKB-UniRule"/>
</dbReference>
<dbReference type="GO" id="GO:0005737">
    <property type="term" value="C:cytoplasm"/>
    <property type="evidence" value="ECO:0007669"/>
    <property type="project" value="UniProtKB-SubCell"/>
</dbReference>
<comment type="function">
    <text evidence="10 11">Involved in cell wall formation. Catalyzes the final step in the synthesis of UDP-N-acetylmuramoyl-pentapeptide, the precursor of murein.</text>
</comment>
<feature type="domain" description="Mur ligase central" evidence="14">
    <location>
        <begin position="103"/>
        <end position="288"/>
    </location>
</feature>
<keyword evidence="16" id="KW-1185">Reference proteome</keyword>
<evidence type="ECO:0000256" key="3">
    <source>
        <dbReference type="ARBA" id="ARBA00022618"/>
    </source>
</evidence>
<dbReference type="PATRIC" id="fig|45065.4.peg.937"/>
<evidence type="ECO:0000256" key="11">
    <source>
        <dbReference type="RuleBase" id="RU004136"/>
    </source>
</evidence>
<evidence type="ECO:0000313" key="15">
    <source>
        <dbReference type="EMBL" id="KTD00968.1"/>
    </source>
</evidence>
<dbReference type="GO" id="GO:0008360">
    <property type="term" value="P:regulation of cell shape"/>
    <property type="evidence" value="ECO:0007669"/>
    <property type="project" value="UniProtKB-KW"/>
</dbReference>
<dbReference type="GO" id="GO:0009252">
    <property type="term" value="P:peptidoglycan biosynthetic process"/>
    <property type="evidence" value="ECO:0007669"/>
    <property type="project" value="UniProtKB-UniRule"/>
</dbReference>
<evidence type="ECO:0000256" key="1">
    <source>
        <dbReference type="ARBA" id="ARBA00022490"/>
    </source>
</evidence>
<dbReference type="Proteomes" id="UP000054785">
    <property type="component" value="Unassembled WGS sequence"/>
</dbReference>
<dbReference type="InterPro" id="IPR013221">
    <property type="entry name" value="Mur_ligase_cen"/>
</dbReference>
<dbReference type="GO" id="GO:0051301">
    <property type="term" value="P:cell division"/>
    <property type="evidence" value="ECO:0007669"/>
    <property type="project" value="UniProtKB-KW"/>
</dbReference>
<dbReference type="SUPFAM" id="SSF63418">
    <property type="entry name" value="MurE/MurF N-terminal domain"/>
    <property type="match status" value="1"/>
</dbReference>
<dbReference type="SUPFAM" id="SSF53623">
    <property type="entry name" value="MurD-like peptide ligases, catalytic domain"/>
    <property type="match status" value="1"/>
</dbReference>
<evidence type="ECO:0000256" key="4">
    <source>
        <dbReference type="ARBA" id="ARBA00022741"/>
    </source>
</evidence>
<evidence type="ECO:0000256" key="8">
    <source>
        <dbReference type="ARBA" id="ARBA00023306"/>
    </source>
</evidence>
<dbReference type="Pfam" id="PF02875">
    <property type="entry name" value="Mur_ligase_C"/>
    <property type="match status" value="1"/>
</dbReference>
<feature type="binding site" evidence="10">
    <location>
        <begin position="105"/>
        <end position="111"/>
    </location>
    <ligand>
        <name>ATP</name>
        <dbReference type="ChEBI" id="CHEBI:30616"/>
    </ligand>
</feature>
<dbReference type="InterPro" id="IPR036615">
    <property type="entry name" value="Mur_ligase_C_dom_sf"/>
</dbReference>
<feature type="domain" description="Mur ligase N-terminal catalytic" evidence="12">
    <location>
        <begin position="23"/>
        <end position="92"/>
    </location>
</feature>
<comment type="similarity">
    <text evidence="10">Belongs to the MurCDEF family. MurF subfamily.</text>
</comment>
<dbReference type="PANTHER" id="PTHR43024:SF1">
    <property type="entry name" value="UDP-N-ACETYLMURAMOYL-TRIPEPTIDE--D-ALANYL-D-ALANINE LIGASE"/>
    <property type="match status" value="1"/>
</dbReference>
<dbReference type="AlphaFoldDB" id="A0A0W0TZ67"/>
<reference evidence="15 16" key="1">
    <citation type="submission" date="2015-11" db="EMBL/GenBank/DDBJ databases">
        <title>Genomic analysis of 38 Legionella species identifies large and diverse effector repertoires.</title>
        <authorList>
            <person name="Burstein D."/>
            <person name="Amaro F."/>
            <person name="Zusman T."/>
            <person name="Lifshitz Z."/>
            <person name="Cohen O."/>
            <person name="Gilbert J.A."/>
            <person name="Pupko T."/>
            <person name="Shuman H.A."/>
            <person name="Segal G."/>
        </authorList>
    </citation>
    <scope>NUCLEOTIDE SEQUENCE [LARGE SCALE GENOMIC DNA]</scope>
    <source>
        <strain evidence="15 16">ATCC 49504</strain>
    </source>
</reference>
<dbReference type="Gene3D" id="3.40.1390.10">
    <property type="entry name" value="MurE/MurF, N-terminal domain"/>
    <property type="match status" value="1"/>
</dbReference>
<evidence type="ECO:0000259" key="14">
    <source>
        <dbReference type="Pfam" id="PF08245"/>
    </source>
</evidence>
<dbReference type="EC" id="6.3.2.10" evidence="10 11"/>
<evidence type="ECO:0000256" key="10">
    <source>
        <dbReference type="HAMAP-Rule" id="MF_02019"/>
    </source>
</evidence>
<keyword evidence="9 10" id="KW-0961">Cell wall biogenesis/degradation</keyword>
<keyword evidence="4 10" id="KW-0547">Nucleotide-binding</keyword>
<evidence type="ECO:0000259" key="13">
    <source>
        <dbReference type="Pfam" id="PF02875"/>
    </source>
</evidence>
<dbReference type="OrthoDB" id="9801978at2"/>
<evidence type="ECO:0000313" key="16">
    <source>
        <dbReference type="Proteomes" id="UP000054785"/>
    </source>
</evidence>
<comment type="subcellular location">
    <subcellularLocation>
        <location evidence="10 11">Cytoplasm</location>
    </subcellularLocation>
</comment>
<dbReference type="Gene3D" id="3.40.1190.10">
    <property type="entry name" value="Mur-like, catalytic domain"/>
    <property type="match status" value="1"/>
</dbReference>
<gene>
    <name evidence="10 15" type="primary">murF</name>
    <name evidence="15" type="ORF">Lgee_0873</name>
</gene>
<dbReference type="NCBIfam" id="TIGR01143">
    <property type="entry name" value="murF"/>
    <property type="match status" value="1"/>
</dbReference>
<evidence type="ECO:0000256" key="7">
    <source>
        <dbReference type="ARBA" id="ARBA00022984"/>
    </source>
</evidence>
<evidence type="ECO:0000256" key="2">
    <source>
        <dbReference type="ARBA" id="ARBA00022598"/>
    </source>
</evidence>
<feature type="domain" description="Mur ligase C-terminal" evidence="13">
    <location>
        <begin position="311"/>
        <end position="430"/>
    </location>
</feature>
<protein>
    <recommendedName>
        <fullName evidence="10 11">UDP-N-acetylmuramoyl-tripeptide--D-alanyl-D-alanine ligase</fullName>
        <ecNumber evidence="10 11">6.3.2.10</ecNumber>
    </recommendedName>
    <alternativeName>
        <fullName evidence="10">D-alanyl-D-alanine-adding enzyme</fullName>
    </alternativeName>
</protein>
<keyword evidence="2 10" id="KW-0436">Ligase</keyword>
<keyword evidence="8 10" id="KW-0131">Cell cycle</keyword>
<dbReference type="UniPathway" id="UPA00219"/>
<dbReference type="InterPro" id="IPR005863">
    <property type="entry name" value="UDP-N-AcMur_synth"/>
</dbReference>
<comment type="pathway">
    <text evidence="10 11">Cell wall biogenesis; peptidoglycan biosynthesis.</text>
</comment>
<evidence type="ECO:0000256" key="5">
    <source>
        <dbReference type="ARBA" id="ARBA00022840"/>
    </source>
</evidence>
<proteinExistence type="inferred from homology"/>
<dbReference type="InterPro" id="IPR035911">
    <property type="entry name" value="MurE/MurF_N"/>
</dbReference>
<keyword evidence="1 10" id="KW-0963">Cytoplasm</keyword>
<dbReference type="Pfam" id="PF08245">
    <property type="entry name" value="Mur_ligase_M"/>
    <property type="match status" value="1"/>
</dbReference>
<dbReference type="GO" id="GO:0071555">
    <property type="term" value="P:cell wall organization"/>
    <property type="evidence" value="ECO:0007669"/>
    <property type="project" value="UniProtKB-KW"/>
</dbReference>